<dbReference type="RefSeq" id="WP_109793391.1">
    <property type="nucleotide sequence ID" value="NZ_PHIG01000031.1"/>
</dbReference>
<dbReference type="EMBL" id="PHIG01000031">
    <property type="protein sequence ID" value="PJK30118.1"/>
    <property type="molecule type" value="Genomic_DNA"/>
</dbReference>
<dbReference type="Gene3D" id="2.130.10.10">
    <property type="entry name" value="YVTN repeat-like/Quinoprotein amine dehydrogenase"/>
    <property type="match status" value="1"/>
</dbReference>
<dbReference type="Proteomes" id="UP000229498">
    <property type="component" value="Unassembled WGS sequence"/>
</dbReference>
<comment type="caution">
    <text evidence="1">The sequence shown here is derived from an EMBL/GenBank/DDBJ whole genome shotgun (WGS) entry which is preliminary data.</text>
</comment>
<evidence type="ECO:0000313" key="2">
    <source>
        <dbReference type="Proteomes" id="UP000229498"/>
    </source>
</evidence>
<gene>
    <name evidence="1" type="ORF">CVT23_10200</name>
</gene>
<dbReference type="SUPFAM" id="SSF63829">
    <property type="entry name" value="Calcium-dependent phosphotriesterase"/>
    <property type="match status" value="1"/>
</dbReference>
<protein>
    <recommendedName>
        <fullName evidence="3">Regulatory protein FlaEY</fullName>
    </recommendedName>
</protein>
<evidence type="ECO:0008006" key="3">
    <source>
        <dbReference type="Google" id="ProtNLM"/>
    </source>
</evidence>
<accession>A0A2M9G331</accession>
<organism evidence="1 2">
    <name type="scientific">Minwuia thermotolerans</name>
    <dbReference type="NCBI Taxonomy" id="2056226"/>
    <lineage>
        <taxon>Bacteria</taxon>
        <taxon>Pseudomonadati</taxon>
        <taxon>Pseudomonadota</taxon>
        <taxon>Alphaproteobacteria</taxon>
        <taxon>Minwuiales</taxon>
        <taxon>Minwuiaceae</taxon>
        <taxon>Minwuia</taxon>
    </lineage>
</organism>
<dbReference type="SUPFAM" id="SSF101898">
    <property type="entry name" value="NHL repeat"/>
    <property type="match status" value="1"/>
</dbReference>
<sequence>MVGIFGGNDSQTRTITLFSIDSSLLQGAFNAKLAQNAVARGVAPTAASSRGPDVIAPWDKPTGLLDLPDELGEHLSRNNLFAGTGEGLRSDLTKTQENLFRMWKGMKKMQALAAFAAEDKRADLVRGQLQKQFERYESEIFDFVGKAQLSGVKLIAGPLETKAETDARIPRSSSEYEGRRLMGSVGDAVPGLDTNTRFNINVTKSDGSVFDIAIDLADIGASKTLGNISEHINTQLEAAGVTTRFFTYGDGEGKFGLKVTRSILEEVVLTPVDGDAAVYVAGTSGNGEFAKGSVRKFTDLDGTMTQAFDAKTEVEDGVSRIAASALGPNGELFVLGTTSGDIGGQVVGGEKDVFLTRYDAAGNEVWRRLVGSTDTAEGYGLAVSDDGSVAISGRANKPLTEASPDNGINSFVTLYDSGGEAQWTRHTGPQAVDAAFAVDFDADGNVVVAGASAGALSGQTHQGGQDAYLQRLSAGNGSVLDQIQFGDAGSETASAVRVADGLAYVAVNDDGQGVVNVYDVNDLAAGPTQTITVGGAGETTRISAIEVDGAGKIFVAGDTTDSTFTGAGTDGRLTHSGGADGFVARLDEASGTMDFGAYLGTAEADRIRGLAIASTGEIYVTGETEGNLDGNNLVGSRDGFISRMDANGAPQTTKTYSGINGRVDSNAIVIDEKGDSALTRLGLGHGNIGDIGSLTVTSTSAVRPGMSFSMAVDDGPLRRIDIEADDSIRWVAFQMNRVLGRDGLVEVKREGDHEYLRVNARSDSKISLRGGSEGFDALPGLGLKETDIFGPKMKERDDVFALGFGKFVNLLDFEAAADARDHMGFALKQIEKAFDSLTASNEDPLARRRREALLERPPAQIQKQIANFEAALARLSG</sequence>
<keyword evidence="2" id="KW-1185">Reference proteome</keyword>
<name>A0A2M9G331_9PROT</name>
<dbReference type="InterPro" id="IPR052918">
    <property type="entry name" value="Motility_Chemotaxis_Reg"/>
</dbReference>
<dbReference type="AlphaFoldDB" id="A0A2M9G331"/>
<dbReference type="PANTHER" id="PTHR35580">
    <property type="entry name" value="CELL SURFACE GLYCOPROTEIN (S-LAYER PROTEIN)-LIKE PROTEIN"/>
    <property type="match status" value="1"/>
</dbReference>
<proteinExistence type="predicted"/>
<dbReference type="OrthoDB" id="7196243at2"/>
<evidence type="ECO:0000313" key="1">
    <source>
        <dbReference type="EMBL" id="PJK30118.1"/>
    </source>
</evidence>
<reference evidence="1 2" key="1">
    <citation type="submission" date="2017-11" db="EMBL/GenBank/DDBJ databases">
        <title>Draft genome sequence of Rhizobiales bacterium SY3-13.</title>
        <authorList>
            <person name="Sun C."/>
        </authorList>
    </citation>
    <scope>NUCLEOTIDE SEQUENCE [LARGE SCALE GENOMIC DNA]</scope>
    <source>
        <strain evidence="1 2">SY3-13</strain>
    </source>
</reference>
<dbReference type="PANTHER" id="PTHR35580:SF1">
    <property type="entry name" value="PHYTASE-LIKE DOMAIN-CONTAINING PROTEIN"/>
    <property type="match status" value="1"/>
</dbReference>
<dbReference type="InterPro" id="IPR015943">
    <property type="entry name" value="WD40/YVTN_repeat-like_dom_sf"/>
</dbReference>